<organism evidence="1 2">
    <name type="scientific">Micromonospora pisi</name>
    <dbReference type="NCBI Taxonomy" id="589240"/>
    <lineage>
        <taxon>Bacteria</taxon>
        <taxon>Bacillati</taxon>
        <taxon>Actinomycetota</taxon>
        <taxon>Actinomycetes</taxon>
        <taxon>Micromonosporales</taxon>
        <taxon>Micromonosporaceae</taxon>
        <taxon>Micromonospora</taxon>
    </lineage>
</organism>
<accession>A0A495JD50</accession>
<protein>
    <submittedName>
        <fullName evidence="1">Uncharacterized protein</fullName>
    </submittedName>
</protein>
<dbReference type="Proteomes" id="UP000277671">
    <property type="component" value="Unassembled WGS sequence"/>
</dbReference>
<dbReference type="AlphaFoldDB" id="A0A495JD50"/>
<comment type="caution">
    <text evidence="1">The sequence shown here is derived from an EMBL/GenBank/DDBJ whole genome shotgun (WGS) entry which is preliminary data.</text>
</comment>
<gene>
    <name evidence="1" type="ORF">BDK92_0910</name>
</gene>
<keyword evidence="2" id="KW-1185">Reference proteome</keyword>
<proteinExistence type="predicted"/>
<evidence type="ECO:0000313" key="1">
    <source>
        <dbReference type="EMBL" id="RKR86661.1"/>
    </source>
</evidence>
<evidence type="ECO:0000313" key="2">
    <source>
        <dbReference type="Proteomes" id="UP000277671"/>
    </source>
</evidence>
<reference evidence="1 2" key="1">
    <citation type="submission" date="2018-10" db="EMBL/GenBank/DDBJ databases">
        <title>Sequencing the genomes of 1000 actinobacteria strains.</title>
        <authorList>
            <person name="Klenk H.-P."/>
        </authorList>
    </citation>
    <scope>NUCLEOTIDE SEQUENCE [LARGE SCALE GENOMIC DNA]</scope>
    <source>
        <strain evidence="1 2">DSM 45175</strain>
    </source>
</reference>
<dbReference type="EMBL" id="RBKT01000001">
    <property type="protein sequence ID" value="RKR86661.1"/>
    <property type="molecule type" value="Genomic_DNA"/>
</dbReference>
<sequence>MSVTRRAISAHARIAPVHRIDAGQIASVNPVVVGQAVVAGLLAAGMSAQPPYRVPECRWVLVWVL</sequence>
<name>A0A495JD50_9ACTN</name>